<dbReference type="GO" id="GO:0005634">
    <property type="term" value="C:nucleus"/>
    <property type="evidence" value="ECO:0007669"/>
    <property type="project" value="UniProtKB-SubCell"/>
</dbReference>
<dbReference type="FunFam" id="4.10.280.10:FF:000155">
    <property type="entry name" value="Upstream stimulatory factor 2"/>
    <property type="match status" value="1"/>
</dbReference>
<accession>A0AAV9SJD0</accession>
<dbReference type="SUPFAM" id="SSF47459">
    <property type="entry name" value="HLH, helix-loop-helix DNA-binding domain"/>
    <property type="match status" value="1"/>
</dbReference>
<evidence type="ECO:0000313" key="9">
    <source>
        <dbReference type="Proteomes" id="UP001311232"/>
    </source>
</evidence>
<dbReference type="Gene3D" id="4.10.280.10">
    <property type="entry name" value="Helix-loop-helix DNA-binding domain"/>
    <property type="match status" value="1"/>
</dbReference>
<proteinExistence type="predicted"/>
<evidence type="ECO:0000256" key="4">
    <source>
        <dbReference type="ARBA" id="ARBA00023242"/>
    </source>
</evidence>
<dbReference type="Pfam" id="PF00010">
    <property type="entry name" value="HLH"/>
    <property type="match status" value="1"/>
</dbReference>
<name>A0AAV9SJD0_9TELE</name>
<dbReference type="SMART" id="SM00353">
    <property type="entry name" value="HLH"/>
    <property type="match status" value="1"/>
</dbReference>
<dbReference type="InterPro" id="IPR011598">
    <property type="entry name" value="bHLH_dom"/>
</dbReference>
<gene>
    <name evidence="8" type="ORF">CRENBAI_016790</name>
</gene>
<keyword evidence="9" id="KW-1185">Reference proteome</keyword>
<sequence length="369" mass="40161">MDMLEQSLDTASQEKQEEEVVQASEDATGEEETSVTIASVQQAAAFGDHNIQYQFRSEGGQVTYRVVQVTDQHVDGRDDAGGAVSVVSTAAFAGAPQAVAQFINGFPDLVLITTNEICAASLLLFIPAATPLSVFLGCLLGGTPVLSLTENEAVIQNPFSNGGSPAGEAVGGETRFAYFPATAVSDGTVSVQAAADPTLTQAGGQFYVMMTPPDVIQAGTQRTIAPRTQPYPADENELLQHEGLNWKMDGPRTPRDERRRAQHNEVERRRRDKINNWIVTLSKMIPDCTMDSTKTGASKGGILSKACDYIRDLRQSNQRLQESLKEVERIQVDNELCRQQIEELKNENALLRAQLQQHGIEMVGETPPQ</sequence>
<protein>
    <recommendedName>
        <fullName evidence="7">BHLH domain-containing protein</fullName>
    </recommendedName>
</protein>
<dbReference type="CDD" id="cd18923">
    <property type="entry name" value="bHLHzip_USF2"/>
    <property type="match status" value="1"/>
</dbReference>
<evidence type="ECO:0000256" key="5">
    <source>
        <dbReference type="SAM" id="Coils"/>
    </source>
</evidence>
<evidence type="ECO:0000256" key="3">
    <source>
        <dbReference type="ARBA" id="ARBA00023163"/>
    </source>
</evidence>
<comment type="subcellular location">
    <subcellularLocation>
        <location evidence="1">Nucleus</location>
    </subcellularLocation>
</comment>
<dbReference type="Proteomes" id="UP001311232">
    <property type="component" value="Unassembled WGS sequence"/>
</dbReference>
<comment type="caution">
    <text evidence="8">The sequence shown here is derived from an EMBL/GenBank/DDBJ whole genome shotgun (WGS) entry which is preliminary data.</text>
</comment>
<dbReference type="PANTHER" id="PTHR46117:SF2">
    <property type="entry name" value="UPSTREAM STIMULATORY FACTOR 2"/>
    <property type="match status" value="1"/>
</dbReference>
<feature type="coiled-coil region" evidence="5">
    <location>
        <begin position="310"/>
        <end position="361"/>
    </location>
</feature>
<keyword evidence="4" id="KW-0539">Nucleus</keyword>
<evidence type="ECO:0000256" key="6">
    <source>
        <dbReference type="SAM" id="MobiDB-lite"/>
    </source>
</evidence>
<feature type="region of interest" description="Disordered" evidence="6">
    <location>
        <begin position="1"/>
        <end position="34"/>
    </location>
</feature>
<feature type="region of interest" description="Disordered" evidence="6">
    <location>
        <begin position="245"/>
        <end position="267"/>
    </location>
</feature>
<dbReference type="PROSITE" id="PS50888">
    <property type="entry name" value="BHLH"/>
    <property type="match status" value="1"/>
</dbReference>
<evidence type="ECO:0000259" key="7">
    <source>
        <dbReference type="PROSITE" id="PS50888"/>
    </source>
</evidence>
<reference evidence="8 9" key="1">
    <citation type="submission" date="2021-06" db="EMBL/GenBank/DDBJ databases">
        <authorList>
            <person name="Palmer J.M."/>
        </authorList>
    </citation>
    <scope>NUCLEOTIDE SEQUENCE [LARGE SCALE GENOMIC DNA]</scope>
    <source>
        <strain evidence="8 9">MEX-2019</strain>
        <tissue evidence="8">Muscle</tissue>
    </source>
</reference>
<keyword evidence="3" id="KW-0804">Transcription</keyword>
<evidence type="ECO:0000256" key="1">
    <source>
        <dbReference type="ARBA" id="ARBA00004123"/>
    </source>
</evidence>
<keyword evidence="2" id="KW-0805">Transcription regulation</keyword>
<dbReference type="GO" id="GO:0046983">
    <property type="term" value="F:protein dimerization activity"/>
    <property type="evidence" value="ECO:0007669"/>
    <property type="project" value="InterPro"/>
</dbReference>
<feature type="compositionally biased region" description="Basic and acidic residues" evidence="6">
    <location>
        <begin position="249"/>
        <end position="267"/>
    </location>
</feature>
<dbReference type="AlphaFoldDB" id="A0AAV9SJD0"/>
<dbReference type="PANTHER" id="PTHR46117">
    <property type="entry name" value="FI24210P1"/>
    <property type="match status" value="1"/>
</dbReference>
<organism evidence="8 9">
    <name type="scientific">Crenichthys baileyi</name>
    <name type="common">White River springfish</name>
    <dbReference type="NCBI Taxonomy" id="28760"/>
    <lineage>
        <taxon>Eukaryota</taxon>
        <taxon>Metazoa</taxon>
        <taxon>Chordata</taxon>
        <taxon>Craniata</taxon>
        <taxon>Vertebrata</taxon>
        <taxon>Euteleostomi</taxon>
        <taxon>Actinopterygii</taxon>
        <taxon>Neopterygii</taxon>
        <taxon>Teleostei</taxon>
        <taxon>Neoteleostei</taxon>
        <taxon>Acanthomorphata</taxon>
        <taxon>Ovalentaria</taxon>
        <taxon>Atherinomorphae</taxon>
        <taxon>Cyprinodontiformes</taxon>
        <taxon>Goodeidae</taxon>
        <taxon>Crenichthys</taxon>
    </lineage>
</organism>
<dbReference type="InterPro" id="IPR051732">
    <property type="entry name" value="USF"/>
</dbReference>
<keyword evidence="5" id="KW-0175">Coiled coil</keyword>
<evidence type="ECO:0000313" key="8">
    <source>
        <dbReference type="EMBL" id="KAK5620919.1"/>
    </source>
</evidence>
<dbReference type="EMBL" id="JAHHUM010000327">
    <property type="protein sequence ID" value="KAK5620919.1"/>
    <property type="molecule type" value="Genomic_DNA"/>
</dbReference>
<dbReference type="GO" id="GO:0000978">
    <property type="term" value="F:RNA polymerase II cis-regulatory region sequence-specific DNA binding"/>
    <property type="evidence" value="ECO:0007669"/>
    <property type="project" value="TreeGrafter"/>
</dbReference>
<dbReference type="InterPro" id="IPR036638">
    <property type="entry name" value="HLH_DNA-bd_sf"/>
</dbReference>
<dbReference type="GO" id="GO:0000981">
    <property type="term" value="F:DNA-binding transcription factor activity, RNA polymerase II-specific"/>
    <property type="evidence" value="ECO:0007669"/>
    <property type="project" value="TreeGrafter"/>
</dbReference>
<dbReference type="GO" id="GO:0045944">
    <property type="term" value="P:positive regulation of transcription by RNA polymerase II"/>
    <property type="evidence" value="ECO:0007669"/>
    <property type="project" value="UniProtKB-ARBA"/>
</dbReference>
<feature type="domain" description="BHLH" evidence="7">
    <location>
        <begin position="258"/>
        <end position="313"/>
    </location>
</feature>
<evidence type="ECO:0000256" key="2">
    <source>
        <dbReference type="ARBA" id="ARBA00023015"/>
    </source>
</evidence>